<organism evidence="2">
    <name type="scientific">Lotharella globosa</name>
    <dbReference type="NCBI Taxonomy" id="91324"/>
    <lineage>
        <taxon>Eukaryota</taxon>
        <taxon>Sar</taxon>
        <taxon>Rhizaria</taxon>
        <taxon>Cercozoa</taxon>
        <taxon>Chlorarachniophyceae</taxon>
        <taxon>Lotharella</taxon>
    </lineage>
</organism>
<reference evidence="2" key="1">
    <citation type="submission" date="2021-01" db="EMBL/GenBank/DDBJ databases">
        <authorList>
            <person name="Corre E."/>
            <person name="Pelletier E."/>
            <person name="Niang G."/>
            <person name="Scheremetjew M."/>
            <person name="Finn R."/>
            <person name="Kale V."/>
            <person name="Holt S."/>
            <person name="Cochrane G."/>
            <person name="Meng A."/>
            <person name="Brown T."/>
            <person name="Cohen L."/>
        </authorList>
    </citation>
    <scope>NUCLEOTIDE SEQUENCE</scope>
    <source>
        <strain evidence="2">CCCM811</strain>
    </source>
</reference>
<name>A0A7S3Y885_9EUKA</name>
<evidence type="ECO:0000256" key="1">
    <source>
        <dbReference type="SAM" id="MobiDB-lite"/>
    </source>
</evidence>
<feature type="region of interest" description="Disordered" evidence="1">
    <location>
        <begin position="1"/>
        <end position="30"/>
    </location>
</feature>
<accession>A0A7S3Y885</accession>
<dbReference type="EMBL" id="HBIV01000638">
    <property type="protein sequence ID" value="CAE0643979.1"/>
    <property type="molecule type" value="Transcribed_RNA"/>
</dbReference>
<protein>
    <recommendedName>
        <fullName evidence="3">NAD-dependent epimerase/dehydratase domain-containing protein</fullName>
    </recommendedName>
</protein>
<dbReference type="AlphaFoldDB" id="A0A7S3Y885"/>
<sequence length="200" mass="21906">MGGHKEEGINCNDAKMITPDTDPFPGTKADVPSKIDSTPYACAKLYGERLARSLGKLTGGRTSFVCLRIGWCRDGANLPSTLSYAGGAEEITDAQEKYITKMRGTSTTNDPHKLSDWYQLMWLSNRDLLQVCNCAMKAESKQGFTIVNAMSKNSGSRWDVSFGLDSIGYSPQDDVTEHARPDGDLNLSVRKPQLFVGSKL</sequence>
<dbReference type="Gene3D" id="3.40.50.720">
    <property type="entry name" value="NAD(P)-binding Rossmann-like Domain"/>
    <property type="match status" value="1"/>
</dbReference>
<evidence type="ECO:0000313" key="2">
    <source>
        <dbReference type="EMBL" id="CAE0643979.1"/>
    </source>
</evidence>
<evidence type="ECO:0008006" key="3">
    <source>
        <dbReference type="Google" id="ProtNLM"/>
    </source>
</evidence>
<gene>
    <name evidence="2" type="ORF">LGLO00237_LOCUS444</name>
</gene>
<proteinExistence type="predicted"/>